<gene>
    <name evidence="3" type="ORF">C7B77_12205</name>
</gene>
<evidence type="ECO:0000313" key="3">
    <source>
        <dbReference type="EMBL" id="PSB56348.1"/>
    </source>
</evidence>
<dbReference type="EMBL" id="PVWO01000131">
    <property type="protein sequence ID" value="PSB56348.1"/>
    <property type="molecule type" value="Genomic_DNA"/>
</dbReference>
<organism evidence="3 4">
    <name type="scientific">Chamaesiphon polymorphus CCALA 037</name>
    <dbReference type="NCBI Taxonomy" id="2107692"/>
    <lineage>
        <taxon>Bacteria</taxon>
        <taxon>Bacillati</taxon>
        <taxon>Cyanobacteriota</taxon>
        <taxon>Cyanophyceae</taxon>
        <taxon>Gomontiellales</taxon>
        <taxon>Chamaesiphonaceae</taxon>
        <taxon>Chamaesiphon</taxon>
    </lineage>
</organism>
<feature type="domain" description="Glycogen debranching enzyme C-terminal" evidence="1">
    <location>
        <begin position="301"/>
        <end position="671"/>
    </location>
</feature>
<dbReference type="OrthoDB" id="9761875at2"/>
<dbReference type="AlphaFoldDB" id="A0A2T1GFR5"/>
<proteinExistence type="predicted"/>
<dbReference type="RefSeq" id="WP_106304757.1">
    <property type="nucleotide sequence ID" value="NZ_PVWO01000131.1"/>
</dbReference>
<dbReference type="InterPro" id="IPR024742">
    <property type="entry name" value="Glycogen_debranch_N"/>
</dbReference>
<dbReference type="FunFam" id="1.50.10.10:FF:000073">
    <property type="entry name" value="Glycogen debranching enzyme, hypothetical (TreX-like)"/>
    <property type="match status" value="1"/>
</dbReference>
<evidence type="ECO:0000259" key="2">
    <source>
        <dbReference type="Pfam" id="PF12439"/>
    </source>
</evidence>
<accession>A0A2T1GFR5</accession>
<name>A0A2T1GFR5_9CYAN</name>
<dbReference type="GO" id="GO:0004135">
    <property type="term" value="F:amylo-alpha-1,6-glucosidase activity"/>
    <property type="evidence" value="ECO:0007669"/>
    <property type="project" value="InterPro"/>
</dbReference>
<dbReference type="InterPro" id="IPR032790">
    <property type="entry name" value="GDE_C"/>
</dbReference>
<protein>
    <submittedName>
        <fullName evidence="3">Glycogen debranching protein</fullName>
    </submittedName>
</protein>
<dbReference type="InterPro" id="IPR008928">
    <property type="entry name" value="6-hairpin_glycosidase_sf"/>
</dbReference>
<dbReference type="NCBIfam" id="TIGR01561">
    <property type="entry name" value="gde_arch"/>
    <property type="match status" value="1"/>
</dbReference>
<dbReference type="Gene3D" id="1.50.10.10">
    <property type="match status" value="1"/>
</dbReference>
<dbReference type="Pfam" id="PF12439">
    <property type="entry name" value="GDE_N"/>
    <property type="match status" value="1"/>
</dbReference>
<dbReference type="SUPFAM" id="SSF48208">
    <property type="entry name" value="Six-hairpin glycosidases"/>
    <property type="match status" value="1"/>
</dbReference>
<evidence type="ECO:0000259" key="1">
    <source>
        <dbReference type="Pfam" id="PF06202"/>
    </source>
</evidence>
<dbReference type="Pfam" id="PF06202">
    <property type="entry name" value="GDE_C"/>
    <property type="match status" value="1"/>
</dbReference>
<feature type="domain" description="Glycogen debranching enzyme bacterial and archaeal type N-terminal" evidence="2">
    <location>
        <begin position="19"/>
        <end position="245"/>
    </location>
</feature>
<dbReference type="InterPro" id="IPR012341">
    <property type="entry name" value="6hp_glycosidase-like_sf"/>
</dbReference>
<dbReference type="PANTHER" id="PTHR10569">
    <property type="entry name" value="GLYCOGEN DEBRANCHING ENZYME"/>
    <property type="match status" value="1"/>
</dbReference>
<dbReference type="InterPro" id="IPR006451">
    <property type="entry name" value="Glycogen_debranch_arc"/>
</dbReference>
<dbReference type="GO" id="GO:0004134">
    <property type="term" value="F:4-alpha-glucanotransferase activity"/>
    <property type="evidence" value="ECO:0007669"/>
    <property type="project" value="InterPro"/>
</dbReference>
<reference evidence="3 4" key="1">
    <citation type="submission" date="2018-03" db="EMBL/GenBank/DDBJ databases">
        <title>The ancient ancestry and fast evolution of plastids.</title>
        <authorList>
            <person name="Moore K.R."/>
            <person name="Magnabosco C."/>
            <person name="Momper L."/>
            <person name="Gold D.A."/>
            <person name="Bosak T."/>
            <person name="Fournier G.P."/>
        </authorList>
    </citation>
    <scope>NUCLEOTIDE SEQUENCE [LARGE SCALE GENOMIC DNA]</scope>
    <source>
        <strain evidence="3 4">CCALA 037</strain>
    </source>
</reference>
<dbReference type="PANTHER" id="PTHR10569:SF2">
    <property type="entry name" value="GLYCOGEN DEBRANCHING ENZYME"/>
    <property type="match status" value="1"/>
</dbReference>
<dbReference type="InterPro" id="IPR010401">
    <property type="entry name" value="AGL/Gdb1"/>
</dbReference>
<sequence length="679" mass="76174">MSIEFGREICGDLSSAQTREWLVTNGIGGYASGTVAGVLSRRYHGLLVAALQPPLGRTLLLAKLDEVATYDDIVYALHTDRWADGSVNPRGYRQIESFALEGTIPRWRFACADALLEKRIWMQYGANTTYVRYTLCRATKPLKLSIKALVNYRDFHGDTHSDGWRMNIEPSEIAATSGEHRGVCITAAPGAKPLYLAIDRATATPAHDWYYNFDLAVERYRGLTDREDHLHAATWEITLNLGESIVFVASTEAQPNLDGAKVLKLYREREQKLLNLWKHNRPATITHKQNSPAWIEHLVLAADQFIVDRRVNDLPTGKTIIAGYHWFGDWGRDTMISLPGLTIATGRADIARSILLTFAKYVDRGMLPNRFPDVGEVPEYNTVDATLWYFEAIRSYYDATADDDLLAELFPVLADIIDWHCRGTRYNIHLDPSDGLLYAGAAGVQLTWMDAKVDDWVVTPRIGKPIEINALWYTALRTMAKFARQLGKPYREYEAIADRTLAKFSRFWNPQTGYCYDLLDSPDGDDPSLRPNQIFAISLPGNGVKGYAPLLTPTQQRGTIDICGRLLLTSHGLRSLAPNHPQYRGCYGGDRLQRDGAYHQGTTWGWLLGAFVVAHLQVYGDSAQARQFLEPMVHHLRSHGLGTCSEIFDGDAPMAPRGCIAQAWTVAEVLRAWVATERQ</sequence>
<keyword evidence="4" id="KW-1185">Reference proteome</keyword>
<dbReference type="GO" id="GO:0005980">
    <property type="term" value="P:glycogen catabolic process"/>
    <property type="evidence" value="ECO:0007669"/>
    <property type="project" value="InterPro"/>
</dbReference>
<evidence type="ECO:0000313" key="4">
    <source>
        <dbReference type="Proteomes" id="UP000238937"/>
    </source>
</evidence>
<comment type="caution">
    <text evidence="3">The sequence shown here is derived from an EMBL/GenBank/DDBJ whole genome shotgun (WGS) entry which is preliminary data.</text>
</comment>
<dbReference type="Proteomes" id="UP000238937">
    <property type="component" value="Unassembled WGS sequence"/>
</dbReference>